<feature type="transmembrane region" description="Helical" evidence="6">
    <location>
        <begin position="41"/>
        <end position="60"/>
    </location>
</feature>
<dbReference type="SUPFAM" id="SSF103473">
    <property type="entry name" value="MFS general substrate transporter"/>
    <property type="match status" value="1"/>
</dbReference>
<sequence>MWNRTTRGLMLGTALAGFGGWIDFLAILTLAAYVYQASASLMALISAIFVLPSMLLGPRIGRWLDRSRPLPILLAALGLRTLSTGLLLLQAPVALFCGLLVLRALFNTPTESAANLLVARVVKTEDVPRYFSMLGVLRNASKIAAPVIGSTLASRFGEASALSASILLSLIALALLAAAFRGQAAIGPGTPKPVREAPVPASGAPVDENRDLLRTLLGTVTVFSFMVFLINNQLPVLLHKAGFDKALLGLLVSCSGAGGILAAAWLARRKRAAQAGPDPLRLTLFASGLVAVCFIGLGFAFRLPPALAPWFAGLLFFCTGLCASVQTIQSSVVVVQRFPQGVALASARMQAFQSGAMLIAPWVAALLIPHLSVSALFLLDGSVALLALLGVATWVGRRCAPVR</sequence>
<keyword evidence="4 6" id="KW-1133">Transmembrane helix</keyword>
<feature type="transmembrane region" description="Helical" evidence="6">
    <location>
        <begin position="307"/>
        <end position="328"/>
    </location>
</feature>
<feature type="transmembrane region" description="Helical" evidence="6">
    <location>
        <begin position="279"/>
        <end position="301"/>
    </location>
</feature>
<comment type="caution">
    <text evidence="7">The sequence shown here is derived from an EMBL/GenBank/DDBJ whole genome shotgun (WGS) entry which is preliminary data.</text>
</comment>
<evidence type="ECO:0000256" key="2">
    <source>
        <dbReference type="ARBA" id="ARBA00022475"/>
    </source>
</evidence>
<dbReference type="Pfam" id="PF07690">
    <property type="entry name" value="MFS_1"/>
    <property type="match status" value="1"/>
</dbReference>
<dbReference type="PANTHER" id="PTHR23513:SF6">
    <property type="entry name" value="MAJOR FACILITATOR SUPERFAMILY ASSOCIATED DOMAIN-CONTAINING PROTEIN"/>
    <property type="match status" value="1"/>
</dbReference>
<evidence type="ECO:0000313" key="8">
    <source>
        <dbReference type="Proteomes" id="UP001548590"/>
    </source>
</evidence>
<evidence type="ECO:0000256" key="4">
    <source>
        <dbReference type="ARBA" id="ARBA00022989"/>
    </source>
</evidence>
<keyword evidence="2" id="KW-1003">Cell membrane</keyword>
<feature type="transmembrane region" description="Helical" evidence="6">
    <location>
        <begin position="72"/>
        <end position="102"/>
    </location>
</feature>
<evidence type="ECO:0000256" key="6">
    <source>
        <dbReference type="SAM" id="Phobius"/>
    </source>
</evidence>
<feature type="transmembrane region" description="Helical" evidence="6">
    <location>
        <begin position="159"/>
        <end position="180"/>
    </location>
</feature>
<protein>
    <submittedName>
        <fullName evidence="7">MFS transporter</fullName>
    </submittedName>
</protein>
<dbReference type="Proteomes" id="UP001548590">
    <property type="component" value="Unassembled WGS sequence"/>
</dbReference>
<feature type="transmembrane region" description="Helical" evidence="6">
    <location>
        <begin position="212"/>
        <end position="234"/>
    </location>
</feature>
<feature type="transmembrane region" description="Helical" evidence="6">
    <location>
        <begin position="246"/>
        <end position="267"/>
    </location>
</feature>
<accession>A0ABV2CNM8</accession>
<evidence type="ECO:0000256" key="5">
    <source>
        <dbReference type="ARBA" id="ARBA00023136"/>
    </source>
</evidence>
<evidence type="ECO:0000313" key="7">
    <source>
        <dbReference type="EMBL" id="MET1489502.1"/>
    </source>
</evidence>
<name>A0ABV2CNM8_9RHOO</name>
<dbReference type="InterPro" id="IPR036259">
    <property type="entry name" value="MFS_trans_sf"/>
</dbReference>
<feature type="transmembrane region" description="Helical" evidence="6">
    <location>
        <begin position="374"/>
        <end position="395"/>
    </location>
</feature>
<evidence type="ECO:0000256" key="3">
    <source>
        <dbReference type="ARBA" id="ARBA00022692"/>
    </source>
</evidence>
<dbReference type="PANTHER" id="PTHR23513">
    <property type="entry name" value="INTEGRAL MEMBRANE EFFLUX PROTEIN-RELATED"/>
    <property type="match status" value="1"/>
</dbReference>
<keyword evidence="5 6" id="KW-0472">Membrane</keyword>
<keyword evidence="8" id="KW-1185">Reference proteome</keyword>
<dbReference type="InterPro" id="IPR011701">
    <property type="entry name" value="MFS"/>
</dbReference>
<keyword evidence="3 6" id="KW-0812">Transmembrane</keyword>
<reference evidence="7 8" key="1">
    <citation type="submission" date="2024-07" db="EMBL/GenBank/DDBJ databases">
        <title>Uliginosibacterium paludis KCTC:42655.</title>
        <authorList>
            <person name="Kim M.K."/>
        </authorList>
    </citation>
    <scope>NUCLEOTIDE SEQUENCE [LARGE SCALE GENOMIC DNA]</scope>
    <source>
        <strain evidence="7 8">KCTC 42655</strain>
    </source>
</reference>
<feature type="transmembrane region" description="Helical" evidence="6">
    <location>
        <begin position="12"/>
        <end position="35"/>
    </location>
</feature>
<organism evidence="7 8">
    <name type="scientific">Uliginosibacterium paludis</name>
    <dbReference type="NCBI Taxonomy" id="1615952"/>
    <lineage>
        <taxon>Bacteria</taxon>
        <taxon>Pseudomonadati</taxon>
        <taxon>Pseudomonadota</taxon>
        <taxon>Betaproteobacteria</taxon>
        <taxon>Rhodocyclales</taxon>
        <taxon>Zoogloeaceae</taxon>
        <taxon>Uliginosibacterium</taxon>
    </lineage>
</organism>
<comment type="subcellular location">
    <subcellularLocation>
        <location evidence="1">Cell membrane</location>
        <topology evidence="1">Multi-pass membrane protein</topology>
    </subcellularLocation>
</comment>
<proteinExistence type="predicted"/>
<dbReference type="Gene3D" id="1.20.1250.20">
    <property type="entry name" value="MFS general substrate transporter like domains"/>
    <property type="match status" value="1"/>
</dbReference>
<gene>
    <name evidence="7" type="ORF">ABVT11_06655</name>
</gene>
<evidence type="ECO:0000256" key="1">
    <source>
        <dbReference type="ARBA" id="ARBA00004651"/>
    </source>
</evidence>
<dbReference type="RefSeq" id="WP_345925367.1">
    <property type="nucleotide sequence ID" value="NZ_JBDIVF010000002.1"/>
</dbReference>
<dbReference type="EMBL" id="JBEWLZ010000003">
    <property type="protein sequence ID" value="MET1489502.1"/>
    <property type="molecule type" value="Genomic_DNA"/>
</dbReference>
<feature type="transmembrane region" description="Helical" evidence="6">
    <location>
        <begin position="349"/>
        <end position="368"/>
    </location>
</feature>